<dbReference type="GO" id="GO:0005524">
    <property type="term" value="F:ATP binding"/>
    <property type="evidence" value="ECO:0007669"/>
    <property type="project" value="UniProtKB-UniRule"/>
</dbReference>
<name>A0A1H9ALD2_9BACT</name>
<evidence type="ECO:0000313" key="3">
    <source>
        <dbReference type="EMBL" id="SEP76738.1"/>
    </source>
</evidence>
<keyword evidence="1" id="KW-0067">ATP-binding</keyword>
<accession>A0A1H9ALD2</accession>
<dbReference type="GO" id="GO:0046872">
    <property type="term" value="F:metal ion binding"/>
    <property type="evidence" value="ECO:0007669"/>
    <property type="project" value="InterPro"/>
</dbReference>
<dbReference type="PROSITE" id="PS50975">
    <property type="entry name" value="ATP_GRASP"/>
    <property type="match status" value="1"/>
</dbReference>
<feature type="domain" description="ATP-grasp" evidence="2">
    <location>
        <begin position="130"/>
        <end position="325"/>
    </location>
</feature>
<dbReference type="SUPFAM" id="SSF56059">
    <property type="entry name" value="Glutathione synthetase ATP-binding domain-like"/>
    <property type="match status" value="1"/>
</dbReference>
<evidence type="ECO:0000259" key="2">
    <source>
        <dbReference type="PROSITE" id="PS50975"/>
    </source>
</evidence>
<evidence type="ECO:0000313" key="4">
    <source>
        <dbReference type="Proteomes" id="UP000199021"/>
    </source>
</evidence>
<reference evidence="4" key="1">
    <citation type="submission" date="2016-10" db="EMBL/GenBank/DDBJ databases">
        <authorList>
            <person name="Varghese N."/>
            <person name="Submissions S."/>
        </authorList>
    </citation>
    <scope>NUCLEOTIDE SEQUENCE [LARGE SCALE GENOMIC DNA]</scope>
    <source>
        <strain evidence="4">DSM 24740</strain>
    </source>
</reference>
<dbReference type="STRING" id="478744.SAMN05444359_102120"/>
<dbReference type="InterPro" id="IPR011761">
    <property type="entry name" value="ATP-grasp"/>
</dbReference>
<dbReference type="Proteomes" id="UP000199021">
    <property type="component" value="Unassembled WGS sequence"/>
</dbReference>
<sequence>MVLILSYDGYEQGTEGVIDWLLYHGHPFVRASANALLRPGSDWKINIHDGRIEFKGVNLNKEVGAIFYRRFEADAPYYDIGEPRVSRQLQRELQGEAERLTTFVSDSLADKFWLPTIAASNRAANKLSTLTLARTCGLAVPQSYICRSRSEVVNLLDENSNGWITKPINYCGYYSRENFAYTTFTSRLGHENVAELPERFHPSLLQECVTPVYEVRAFYLMGEFFSEATQTQGSTTSVNDTVFMDVKLKTAEAETRYLPYQLPIEVENKLTQLMQKLDLNTGSIDLIVNETGEYYFLEVNPGGQFSAPSERSNFHLEKRIAELLIKKDTSHGK</sequence>
<dbReference type="EMBL" id="FOFB01000002">
    <property type="protein sequence ID" value="SEP76738.1"/>
    <property type="molecule type" value="Genomic_DNA"/>
</dbReference>
<dbReference type="Gene3D" id="3.30.470.20">
    <property type="entry name" value="ATP-grasp fold, B domain"/>
    <property type="match status" value="1"/>
</dbReference>
<dbReference type="GO" id="GO:0005737">
    <property type="term" value="C:cytoplasm"/>
    <property type="evidence" value="ECO:0007669"/>
    <property type="project" value="TreeGrafter"/>
</dbReference>
<organism evidence="3 4">
    <name type="scientific">Neolewinella agarilytica</name>
    <dbReference type="NCBI Taxonomy" id="478744"/>
    <lineage>
        <taxon>Bacteria</taxon>
        <taxon>Pseudomonadati</taxon>
        <taxon>Bacteroidota</taxon>
        <taxon>Saprospiria</taxon>
        <taxon>Saprospirales</taxon>
        <taxon>Lewinellaceae</taxon>
        <taxon>Neolewinella</taxon>
    </lineage>
</organism>
<evidence type="ECO:0000256" key="1">
    <source>
        <dbReference type="PROSITE-ProRule" id="PRU00409"/>
    </source>
</evidence>
<dbReference type="RefSeq" id="WP_090165305.1">
    <property type="nucleotide sequence ID" value="NZ_FOFB01000002.1"/>
</dbReference>
<gene>
    <name evidence="3" type="ORF">SAMN05444359_102120</name>
</gene>
<keyword evidence="4" id="KW-1185">Reference proteome</keyword>
<dbReference type="PANTHER" id="PTHR21621:SF0">
    <property type="entry name" value="BETA-CITRYLGLUTAMATE SYNTHASE B-RELATED"/>
    <property type="match status" value="1"/>
</dbReference>
<dbReference type="AlphaFoldDB" id="A0A1H9ALD2"/>
<dbReference type="OrthoDB" id="583309at2"/>
<keyword evidence="1" id="KW-0547">Nucleotide-binding</keyword>
<dbReference type="GO" id="GO:0009432">
    <property type="term" value="P:SOS response"/>
    <property type="evidence" value="ECO:0007669"/>
    <property type="project" value="TreeGrafter"/>
</dbReference>
<protein>
    <submittedName>
        <fullName evidence="3">Glutathione synthase/RimK-type ligase, ATP-grasp superfamily</fullName>
    </submittedName>
</protein>
<dbReference type="GO" id="GO:0018169">
    <property type="term" value="F:ribosomal S6-glutamic acid ligase activity"/>
    <property type="evidence" value="ECO:0007669"/>
    <property type="project" value="TreeGrafter"/>
</dbReference>
<dbReference type="PANTHER" id="PTHR21621">
    <property type="entry name" value="RIBOSOMAL PROTEIN S6 MODIFICATION PROTEIN"/>
    <property type="match status" value="1"/>
</dbReference>
<dbReference type="InParanoid" id="A0A1H9ALD2"/>
<proteinExistence type="predicted"/>
<keyword evidence="3" id="KW-0436">Ligase</keyword>